<dbReference type="KEGG" id="llu:AKJ09_00079"/>
<dbReference type="EMBL" id="CP012333">
    <property type="protein sequence ID" value="AKU93415.1"/>
    <property type="molecule type" value="Genomic_DNA"/>
</dbReference>
<keyword evidence="3" id="KW-1185">Reference proteome</keyword>
<reference evidence="2 3" key="1">
    <citation type="submission" date="2015-08" db="EMBL/GenBank/DDBJ databases">
        <authorList>
            <person name="Babu N.S."/>
            <person name="Beckwith C.J."/>
            <person name="Beseler K.G."/>
            <person name="Brison A."/>
            <person name="Carone J.V."/>
            <person name="Caskin T.P."/>
            <person name="Diamond M."/>
            <person name="Durham M.E."/>
            <person name="Foxe J.M."/>
            <person name="Go M."/>
            <person name="Henderson B.A."/>
            <person name="Jones I.B."/>
            <person name="McGettigan J.A."/>
            <person name="Micheletti S.J."/>
            <person name="Nasrallah M.E."/>
            <person name="Ortiz D."/>
            <person name="Piller C.R."/>
            <person name="Privatt S.R."/>
            <person name="Schneider S.L."/>
            <person name="Sharp S."/>
            <person name="Smith T.C."/>
            <person name="Stanton J.D."/>
            <person name="Ullery H.E."/>
            <person name="Wilson R.J."/>
            <person name="Serrano M.G."/>
            <person name="Buck G."/>
            <person name="Lee V."/>
            <person name="Wang Y."/>
            <person name="Carvalho R."/>
            <person name="Voegtly L."/>
            <person name="Shi R."/>
            <person name="Duckworth R."/>
            <person name="Johnson A."/>
            <person name="Loviza R."/>
            <person name="Walstead R."/>
            <person name="Shah Z."/>
            <person name="Kiflezghi M."/>
            <person name="Wade K."/>
            <person name="Ball S.L."/>
            <person name="Bradley K.W."/>
            <person name="Asai D.J."/>
            <person name="Bowman C.A."/>
            <person name="Russell D.A."/>
            <person name="Pope W.H."/>
            <person name="Jacobs-Sera D."/>
            <person name="Hendrix R.W."/>
            <person name="Hatfull G.F."/>
        </authorList>
    </citation>
    <scope>NUCLEOTIDE SEQUENCE [LARGE SCALE GENOMIC DNA]</scope>
    <source>
        <strain evidence="2 3">DSM 27648</strain>
    </source>
</reference>
<accession>A0A0K1PIR6</accession>
<dbReference type="KEGG" id="llu:AKJ09_00011"/>
<name>A0A0K1PIR6_9BACT</name>
<dbReference type="Proteomes" id="UP000064967">
    <property type="component" value="Chromosome"/>
</dbReference>
<dbReference type="PROSITE" id="PS51257">
    <property type="entry name" value="PROKAR_LIPOPROTEIN"/>
    <property type="match status" value="1"/>
</dbReference>
<dbReference type="EMBL" id="CP012333">
    <property type="protein sequence ID" value="AKU93347.1"/>
    <property type="molecule type" value="Genomic_DNA"/>
</dbReference>
<organism evidence="2 3">
    <name type="scientific">Labilithrix luteola</name>
    <dbReference type="NCBI Taxonomy" id="1391654"/>
    <lineage>
        <taxon>Bacteria</taxon>
        <taxon>Pseudomonadati</taxon>
        <taxon>Myxococcota</taxon>
        <taxon>Polyangia</taxon>
        <taxon>Polyangiales</taxon>
        <taxon>Labilitrichaceae</taxon>
        <taxon>Labilithrix</taxon>
    </lineage>
</organism>
<protein>
    <submittedName>
        <fullName evidence="2">Uncharacterized protein</fullName>
    </submittedName>
</protein>
<evidence type="ECO:0000313" key="3">
    <source>
        <dbReference type="Proteomes" id="UP000064967"/>
    </source>
</evidence>
<evidence type="ECO:0000313" key="1">
    <source>
        <dbReference type="EMBL" id="AKU93347.1"/>
    </source>
</evidence>
<proteinExistence type="predicted"/>
<evidence type="ECO:0000313" key="2">
    <source>
        <dbReference type="EMBL" id="AKU93415.1"/>
    </source>
</evidence>
<gene>
    <name evidence="1" type="ORF">AKJ09_00011</name>
    <name evidence="2" type="ORF">AKJ09_00079</name>
</gene>
<sequence>MTLLRRLVVCALIAVAWVACQVFCLTLRIAHEIENNA</sequence>
<dbReference type="AlphaFoldDB" id="A0A0K1PIR6"/>